<proteinExistence type="predicted"/>
<comment type="caution">
    <text evidence="2">The sequence shown here is derived from an EMBL/GenBank/DDBJ whole genome shotgun (WGS) entry which is preliminary data.</text>
</comment>
<dbReference type="AlphaFoldDB" id="I5CA66"/>
<keyword evidence="1" id="KW-0732">Signal</keyword>
<name>I5CA66_9BACT</name>
<keyword evidence="3" id="KW-1185">Reference proteome</keyword>
<dbReference type="OrthoDB" id="978645at2"/>
<evidence type="ECO:0000256" key="1">
    <source>
        <dbReference type="SAM" id="SignalP"/>
    </source>
</evidence>
<gene>
    <name evidence="2" type="ORF">A3SI_01541</name>
</gene>
<organism evidence="2 3">
    <name type="scientific">Nitritalea halalkaliphila LW7</name>
    <dbReference type="NCBI Taxonomy" id="1189621"/>
    <lineage>
        <taxon>Bacteria</taxon>
        <taxon>Pseudomonadati</taxon>
        <taxon>Bacteroidota</taxon>
        <taxon>Cytophagia</taxon>
        <taxon>Cytophagales</taxon>
        <taxon>Cyclobacteriaceae</taxon>
        <taxon>Nitritalea</taxon>
    </lineage>
</organism>
<evidence type="ECO:0000313" key="2">
    <source>
        <dbReference type="EMBL" id="EIM78718.1"/>
    </source>
</evidence>
<feature type="signal peptide" evidence="1">
    <location>
        <begin position="1"/>
        <end position="24"/>
    </location>
</feature>
<dbReference type="RefSeq" id="WP_009053267.1">
    <property type="nucleotide sequence ID" value="NZ_AJYA01000002.1"/>
</dbReference>
<dbReference type="EMBL" id="AJYA01000002">
    <property type="protein sequence ID" value="EIM78718.1"/>
    <property type="molecule type" value="Genomic_DNA"/>
</dbReference>
<dbReference type="STRING" id="1189621.A3SI_01541"/>
<reference evidence="2 3" key="1">
    <citation type="submission" date="2012-05" db="EMBL/GenBank/DDBJ databases">
        <title>Genome sequence of Nitritalea halalkaliphila LW7.</title>
        <authorList>
            <person name="Jangir P.K."/>
            <person name="Singh A."/>
            <person name="Shivaji S."/>
            <person name="Sharma R."/>
        </authorList>
    </citation>
    <scope>NUCLEOTIDE SEQUENCE [LARGE SCALE GENOMIC DNA]</scope>
    <source>
        <strain evidence="2 3">LW7</strain>
    </source>
</reference>
<feature type="chain" id="PRO_5003701627" description="Secreted protein" evidence="1">
    <location>
        <begin position="25"/>
        <end position="202"/>
    </location>
</feature>
<accession>I5CA66</accession>
<evidence type="ECO:0000313" key="3">
    <source>
        <dbReference type="Proteomes" id="UP000005551"/>
    </source>
</evidence>
<dbReference type="Proteomes" id="UP000005551">
    <property type="component" value="Unassembled WGS sequence"/>
</dbReference>
<protein>
    <recommendedName>
        <fullName evidence="4">Secreted protein</fullName>
    </recommendedName>
</protein>
<evidence type="ECO:0008006" key="4">
    <source>
        <dbReference type="Google" id="ProtNLM"/>
    </source>
</evidence>
<sequence>MKKLRFLVCALLISGGLCVQSAQAQEDGVGLRLGEPLSVTYKKFLDEFFALELMIGSAGPNSQGYYQRAFERRPTVPNAFYAGHSHTGGFSINLRGMIHEDFTGDLGISEGVLLGYVGAGAQLRSIGVNYLYTDPSINPNIPLRDRRTNIDFGGEIFGGGEYYFDELPISVFAELGLFVQVLDRFGHLRLQGAIGVRYLLGR</sequence>